<feature type="non-terminal residue" evidence="2">
    <location>
        <position position="1"/>
    </location>
</feature>
<feature type="region of interest" description="Disordered" evidence="1">
    <location>
        <begin position="1"/>
        <end position="92"/>
    </location>
</feature>
<feature type="compositionally biased region" description="Basic residues" evidence="1">
    <location>
        <begin position="107"/>
        <end position="119"/>
    </location>
</feature>
<feature type="compositionally biased region" description="Basic residues" evidence="1">
    <location>
        <begin position="58"/>
        <end position="69"/>
    </location>
</feature>
<sequence>VGRSERGPHLRRTETARSGGGTFAGRLTGPPSDQAARPELRHRPEHRPPDHAHGGPVTRRRRAGGRTRARFLDARPARLGVPGRRGRGGPAVVLRTAGDRGVVRARPGRALRGRPRRRIADHLAAGSGSDRSGGQPALQRVGARAAAPAAAAAVPAPRTGDGASRGRRPAGCRAGIAHLRRPVGQGRLVRLGPARRVGVPERVLACPQRGLRTRRLAAPRPTRGRREPRAGLRGGRRGVRPATKDLAFGPAGDRRNVRTRGSGPLSRRHRPDATWRVAARRGLRRDRRGPGPCV</sequence>
<feature type="compositionally biased region" description="Basic residues" evidence="1">
    <location>
        <begin position="278"/>
        <end position="287"/>
    </location>
</feature>
<feature type="compositionally biased region" description="Basic and acidic residues" evidence="1">
    <location>
        <begin position="1"/>
        <end position="15"/>
    </location>
</feature>
<evidence type="ECO:0000313" key="2">
    <source>
        <dbReference type="EMBL" id="CAA9357348.1"/>
    </source>
</evidence>
<reference evidence="2" key="1">
    <citation type="submission" date="2020-02" db="EMBL/GenBank/DDBJ databases">
        <authorList>
            <person name="Meier V. D."/>
        </authorList>
    </citation>
    <scope>NUCLEOTIDE SEQUENCE</scope>
    <source>
        <strain evidence="2">AVDCRST_MAG72</strain>
    </source>
</reference>
<dbReference type="EMBL" id="CADCUJ010000084">
    <property type="protein sequence ID" value="CAA9357348.1"/>
    <property type="molecule type" value="Genomic_DNA"/>
</dbReference>
<feature type="non-terminal residue" evidence="2">
    <location>
        <position position="294"/>
    </location>
</feature>
<keyword evidence="2" id="KW-0489">Methyltransferase</keyword>
<protein>
    <submittedName>
        <fullName evidence="2">SSU rRNA (Adenine(1518)-N(6)/adenine(1519)-N(6))-dimethyltransferase</fullName>
        <ecNumber evidence="2">2.1.1.182</ecNumber>
    </submittedName>
</protein>
<dbReference type="AlphaFoldDB" id="A0A6J4MH40"/>
<feature type="compositionally biased region" description="Basic and acidic residues" evidence="1">
    <location>
        <begin position="36"/>
        <end position="53"/>
    </location>
</feature>
<accession>A0A6J4MH40</accession>
<name>A0A6J4MH40_9ACTN</name>
<feature type="compositionally biased region" description="Low complexity" evidence="1">
    <location>
        <begin position="140"/>
        <end position="158"/>
    </location>
</feature>
<dbReference type="GO" id="GO:0052908">
    <property type="term" value="F:16S rRNA (adenine(1518)-N(6)/adenine(1519)-N(6))-dimethyltransferase activity"/>
    <property type="evidence" value="ECO:0007669"/>
    <property type="project" value="UniProtKB-EC"/>
</dbReference>
<keyword evidence="2" id="KW-0808">Transferase</keyword>
<feature type="region of interest" description="Disordered" evidence="1">
    <location>
        <begin position="217"/>
        <end position="294"/>
    </location>
</feature>
<feature type="region of interest" description="Disordered" evidence="1">
    <location>
        <begin position="107"/>
        <end position="170"/>
    </location>
</feature>
<organism evidence="2">
    <name type="scientific">uncultured Nocardioidaceae bacterium</name>
    <dbReference type="NCBI Taxonomy" id="253824"/>
    <lineage>
        <taxon>Bacteria</taxon>
        <taxon>Bacillati</taxon>
        <taxon>Actinomycetota</taxon>
        <taxon>Actinomycetes</taxon>
        <taxon>Propionibacteriales</taxon>
        <taxon>Nocardioidaceae</taxon>
        <taxon>environmental samples</taxon>
    </lineage>
</organism>
<proteinExistence type="predicted"/>
<dbReference type="EC" id="2.1.1.182" evidence="2"/>
<evidence type="ECO:0000256" key="1">
    <source>
        <dbReference type="SAM" id="MobiDB-lite"/>
    </source>
</evidence>
<gene>
    <name evidence="2" type="ORF">AVDCRST_MAG72-1902</name>
</gene>